<protein>
    <submittedName>
        <fullName evidence="2 3">Uncharacterized protein LOC106173230</fullName>
    </submittedName>
</protein>
<dbReference type="Gene3D" id="1.10.238.10">
    <property type="entry name" value="EF-hand"/>
    <property type="match status" value="1"/>
</dbReference>
<organism evidence="1 2">
    <name type="scientific">Lingula anatina</name>
    <name type="common">Brachiopod</name>
    <name type="synonym">Lingula unguis</name>
    <dbReference type="NCBI Taxonomy" id="7574"/>
    <lineage>
        <taxon>Eukaryota</taxon>
        <taxon>Metazoa</taxon>
        <taxon>Spiralia</taxon>
        <taxon>Lophotrochozoa</taxon>
        <taxon>Brachiopoda</taxon>
        <taxon>Linguliformea</taxon>
        <taxon>Lingulata</taxon>
        <taxon>Lingulida</taxon>
        <taxon>Linguloidea</taxon>
        <taxon>Lingulidae</taxon>
        <taxon>Lingula</taxon>
    </lineage>
</organism>
<reference evidence="2 3" key="1">
    <citation type="submission" date="2025-04" db="UniProtKB">
        <authorList>
            <consortium name="RefSeq"/>
        </authorList>
    </citation>
    <scope>IDENTIFICATION</scope>
    <source>
        <tissue evidence="2 3">Gonads</tissue>
    </source>
</reference>
<dbReference type="GeneID" id="106173230"/>
<evidence type="ECO:0000313" key="1">
    <source>
        <dbReference type="Proteomes" id="UP000085678"/>
    </source>
</evidence>
<accession>A0A1S3JH48</accession>
<dbReference type="OMA" id="PEVRRCW"/>
<dbReference type="Proteomes" id="UP000085678">
    <property type="component" value="Unplaced"/>
</dbReference>
<dbReference type="RefSeq" id="XP_013409735.1">
    <property type="nucleotide sequence ID" value="XM_013554281.1"/>
</dbReference>
<dbReference type="InterPro" id="IPR011992">
    <property type="entry name" value="EF-hand-dom_pair"/>
</dbReference>
<dbReference type="RefSeq" id="XP_013409736.1">
    <property type="nucleotide sequence ID" value="XM_013554282.1"/>
</dbReference>
<evidence type="ECO:0000313" key="2">
    <source>
        <dbReference type="RefSeq" id="XP_013409735.1"/>
    </source>
</evidence>
<dbReference type="KEGG" id="lak:106173230"/>
<keyword evidence="1" id="KW-1185">Reference proteome</keyword>
<gene>
    <name evidence="2 3" type="primary">LOC106173230</name>
</gene>
<proteinExistence type="predicted"/>
<dbReference type="AlphaFoldDB" id="A0A1S3JH48"/>
<dbReference type="SUPFAM" id="SSF47473">
    <property type="entry name" value="EF-hand"/>
    <property type="match status" value="1"/>
</dbReference>
<name>A0A1S3JH48_LINAN</name>
<dbReference type="OrthoDB" id="20872at2759"/>
<evidence type="ECO:0000313" key="3">
    <source>
        <dbReference type="RefSeq" id="XP_013409736.1"/>
    </source>
</evidence>
<sequence>MGAFVSDIQGDKSTIVEELTSPSKGDWITLHSEITGVTMVEVERLWLRFQQMGCDENGILSEETVKNNPKFKDDVFVRNVLVKFADQKGDIHFQTFLNAMEWFEESDIETKLKATFSLFNNGNPIYPEMLERIIKRVYSEDSEASHKRLTQVFMKYIDDKNQGFIDQDMFVRWAATLPKESLEQVMHFSVVPPEINGEAQKAFEGRSRLAKN</sequence>